<dbReference type="PANTHER" id="PTHR13250:SF1">
    <property type="entry name" value="PROGRAMMED CELL DEATH PROTEIN 10"/>
    <property type="match status" value="1"/>
</dbReference>
<proteinExistence type="inferred from homology"/>
<dbReference type="OrthoDB" id="6017654at2759"/>
<dbReference type="AlphaFoldDB" id="A0A8J2KDP5"/>
<accession>A0A8J2KDP5</accession>
<dbReference type="GO" id="GO:1903358">
    <property type="term" value="P:regulation of Golgi organization"/>
    <property type="evidence" value="ECO:0007669"/>
    <property type="project" value="TreeGrafter"/>
</dbReference>
<keyword evidence="5" id="KW-0963">Cytoplasm</keyword>
<dbReference type="EMBL" id="CAJVCH010328112">
    <property type="protein sequence ID" value="CAG7786863.1"/>
    <property type="molecule type" value="Genomic_DNA"/>
</dbReference>
<dbReference type="Pfam" id="PF06840">
    <property type="entry name" value="PDC10_C"/>
    <property type="match status" value="1"/>
</dbReference>
<dbReference type="GO" id="GO:0090443">
    <property type="term" value="C:FAR/SIN/STRIPAK complex"/>
    <property type="evidence" value="ECO:0007669"/>
    <property type="project" value="TreeGrafter"/>
</dbReference>
<gene>
    <name evidence="9" type="ORF">AFUS01_LOCUS25412</name>
</gene>
<dbReference type="Proteomes" id="UP000708208">
    <property type="component" value="Unassembled WGS sequence"/>
</dbReference>
<comment type="subcellular location">
    <subcellularLocation>
        <location evidence="1">Cell membrane</location>
        <topology evidence="1">Peripheral membrane protein</topology>
    </subcellularLocation>
    <subcellularLocation>
        <location evidence="2">Cytoplasm</location>
    </subcellularLocation>
</comment>
<evidence type="ECO:0000313" key="9">
    <source>
        <dbReference type="EMBL" id="CAG7786863.1"/>
    </source>
</evidence>
<evidence type="ECO:0000256" key="4">
    <source>
        <dbReference type="ARBA" id="ARBA00022475"/>
    </source>
</evidence>
<keyword evidence="10" id="KW-1185">Reference proteome</keyword>
<feature type="region of interest" description="Disordered" evidence="7">
    <location>
        <begin position="590"/>
        <end position="624"/>
    </location>
</feature>
<name>A0A8J2KDP5_9HEXA</name>
<feature type="domain" description="Programmed cell death protein 10 dimerisation" evidence="8">
    <location>
        <begin position="48"/>
        <end position="103"/>
    </location>
</feature>
<reference evidence="9" key="1">
    <citation type="submission" date="2021-06" db="EMBL/GenBank/DDBJ databases">
        <authorList>
            <person name="Hodson N. C."/>
            <person name="Mongue J. A."/>
            <person name="Jaron S. K."/>
        </authorList>
    </citation>
    <scope>NUCLEOTIDE SEQUENCE</scope>
</reference>
<dbReference type="GO" id="GO:0019901">
    <property type="term" value="F:protein kinase binding"/>
    <property type="evidence" value="ECO:0007669"/>
    <property type="project" value="TreeGrafter"/>
</dbReference>
<evidence type="ECO:0000313" key="10">
    <source>
        <dbReference type="Proteomes" id="UP000708208"/>
    </source>
</evidence>
<dbReference type="InterPro" id="IPR009652">
    <property type="entry name" value="PDCD10"/>
</dbReference>
<evidence type="ECO:0000259" key="8">
    <source>
        <dbReference type="Pfam" id="PF20929"/>
    </source>
</evidence>
<evidence type="ECO:0000256" key="5">
    <source>
        <dbReference type="ARBA" id="ARBA00022490"/>
    </source>
</evidence>
<dbReference type="PANTHER" id="PTHR13250">
    <property type="entry name" value="TF-1 CELL APOPTOSIS RELATED PROTEIN-15"/>
    <property type="match status" value="1"/>
</dbReference>
<comment type="caution">
    <text evidence="9">The sequence shown here is derived from an EMBL/GenBank/DDBJ whole genome shotgun (WGS) entry which is preliminary data.</text>
</comment>
<evidence type="ECO:0000256" key="6">
    <source>
        <dbReference type="ARBA" id="ARBA00023136"/>
    </source>
</evidence>
<comment type="similarity">
    <text evidence="3">Belongs to the PDCD10 family.</text>
</comment>
<evidence type="ECO:0000256" key="1">
    <source>
        <dbReference type="ARBA" id="ARBA00004202"/>
    </source>
</evidence>
<evidence type="ECO:0000256" key="7">
    <source>
        <dbReference type="SAM" id="MobiDB-lite"/>
    </source>
</evidence>
<protein>
    <recommendedName>
        <fullName evidence="8">Programmed cell death protein 10 dimerisation domain-containing protein</fullName>
    </recommendedName>
</protein>
<sequence>MRLFLTQVWKLSKYTGVCGDRVPYICDFNGFWLTLMHFRMTMGENTPLIPLVYPLLLRPVLTQMGKSDSVSQSVRNKLSAAEQSSPGVCLDLILTILKKSELNVSIHESILRLQGSVDDAEVSDFRTSRSEESFRELSKKSAQLKRILSRIPDEIIDRKTFLETIKEIASTIKKVLDAVAAVSMMVPNPNARSLLDQRKREFVKYSKRFSTTLKEYFRDGIENQVKTECKVQVYLTNLSPNPFVYIPEKLRQARSQFDRHGDHFLTPKNDANLSTEISQNECQDEDDNFFATVTNSCGLFHMAFRRLLTPFLRRFSLRILPSPISETDKIDIESNIKPWIQLENQLIQSEDDVRFEGKPEVKSYQVTTDMGSMDVIECASLIWIWSEKTRIILITESSQPDSWSLKQWYRKILSDMALTDSILIGHPYYWHPVVRRRLNRVIKHFKKLYQTLDKLEGSESSSTDPWQIDVDMIEAIPSDSDTEFEYCQDSTKIILTGSESQEENVINDIYLKWSDYSRKYSNKARLAANGDCSRKDNQRLEDFMTTLTEKIGPPPENAIEMSLGSQFRVEKLSRNISAISSASLNLKNQVPVHTRTSRKGKSIRQGSPSVSIASRPRYARRTKP</sequence>
<organism evidence="9 10">
    <name type="scientific">Allacma fusca</name>
    <dbReference type="NCBI Taxonomy" id="39272"/>
    <lineage>
        <taxon>Eukaryota</taxon>
        <taxon>Metazoa</taxon>
        <taxon>Ecdysozoa</taxon>
        <taxon>Arthropoda</taxon>
        <taxon>Hexapoda</taxon>
        <taxon>Collembola</taxon>
        <taxon>Symphypleona</taxon>
        <taxon>Sminthuridae</taxon>
        <taxon>Allacma</taxon>
    </lineage>
</organism>
<dbReference type="Pfam" id="PF20929">
    <property type="entry name" value="PDCD10_N"/>
    <property type="match status" value="1"/>
</dbReference>
<evidence type="ECO:0000256" key="3">
    <source>
        <dbReference type="ARBA" id="ARBA00009181"/>
    </source>
</evidence>
<keyword evidence="4" id="KW-1003">Cell membrane</keyword>
<keyword evidence="6" id="KW-0472">Membrane</keyword>
<dbReference type="InterPro" id="IPR048288">
    <property type="entry name" value="PDCD10_N"/>
</dbReference>
<dbReference type="GO" id="GO:0005737">
    <property type="term" value="C:cytoplasm"/>
    <property type="evidence" value="ECO:0007669"/>
    <property type="project" value="UniProtKB-SubCell"/>
</dbReference>
<dbReference type="GO" id="GO:0005886">
    <property type="term" value="C:plasma membrane"/>
    <property type="evidence" value="ECO:0007669"/>
    <property type="project" value="UniProtKB-SubCell"/>
</dbReference>
<evidence type="ECO:0000256" key="2">
    <source>
        <dbReference type="ARBA" id="ARBA00004496"/>
    </source>
</evidence>